<comment type="caution">
    <text evidence="1">The sequence shown here is derived from an EMBL/GenBank/DDBJ whole genome shotgun (WGS) entry which is preliminary data.</text>
</comment>
<reference evidence="1" key="1">
    <citation type="submission" date="2022-03" db="EMBL/GenBank/DDBJ databases">
        <authorList>
            <person name="Lindestad O."/>
        </authorList>
    </citation>
    <scope>NUCLEOTIDE SEQUENCE</scope>
</reference>
<organism evidence="1 2">
    <name type="scientific">Pararge aegeria aegeria</name>
    <dbReference type="NCBI Taxonomy" id="348720"/>
    <lineage>
        <taxon>Eukaryota</taxon>
        <taxon>Metazoa</taxon>
        <taxon>Ecdysozoa</taxon>
        <taxon>Arthropoda</taxon>
        <taxon>Hexapoda</taxon>
        <taxon>Insecta</taxon>
        <taxon>Pterygota</taxon>
        <taxon>Neoptera</taxon>
        <taxon>Endopterygota</taxon>
        <taxon>Lepidoptera</taxon>
        <taxon>Glossata</taxon>
        <taxon>Ditrysia</taxon>
        <taxon>Papilionoidea</taxon>
        <taxon>Nymphalidae</taxon>
        <taxon>Satyrinae</taxon>
        <taxon>Satyrini</taxon>
        <taxon>Parargina</taxon>
        <taxon>Pararge</taxon>
    </lineage>
</organism>
<accession>A0A8S4SDL7</accession>
<sequence length="86" mass="10013">MTYVQQWTSTGGYDDDDEVVIVDVGVPGSWTVTPHRQTRRWLTPNEVDRRRQTSHWEPLGTSGQGPRIVEFRTKNLYLAVEEIRLK</sequence>
<keyword evidence="2" id="KW-1185">Reference proteome</keyword>
<protein>
    <submittedName>
        <fullName evidence="1">Jg19911 protein</fullName>
    </submittedName>
</protein>
<name>A0A8S4SDL7_9NEOP</name>
<dbReference type="AlphaFoldDB" id="A0A8S4SDL7"/>
<dbReference type="EMBL" id="CAKXAJ010026137">
    <property type="protein sequence ID" value="CAH2258198.1"/>
    <property type="molecule type" value="Genomic_DNA"/>
</dbReference>
<evidence type="ECO:0000313" key="2">
    <source>
        <dbReference type="Proteomes" id="UP000838756"/>
    </source>
</evidence>
<dbReference type="Proteomes" id="UP000838756">
    <property type="component" value="Unassembled WGS sequence"/>
</dbReference>
<proteinExistence type="predicted"/>
<evidence type="ECO:0000313" key="1">
    <source>
        <dbReference type="EMBL" id="CAH2258198.1"/>
    </source>
</evidence>
<gene>
    <name evidence="1" type="primary">jg19911</name>
    <name evidence="1" type="ORF">PAEG_LOCUS23273</name>
</gene>